<dbReference type="NCBIfam" id="TIGR01357">
    <property type="entry name" value="aroB"/>
    <property type="match status" value="1"/>
</dbReference>
<dbReference type="SUPFAM" id="SSF52540">
    <property type="entry name" value="P-loop containing nucleoside triphosphate hydrolases"/>
    <property type="match status" value="1"/>
</dbReference>
<evidence type="ECO:0000259" key="23">
    <source>
        <dbReference type="Pfam" id="PF24621"/>
    </source>
</evidence>
<comment type="cofactor">
    <cofactor evidence="21">
        <name>Co(2+)</name>
        <dbReference type="ChEBI" id="CHEBI:48828"/>
    </cofactor>
    <cofactor evidence="21">
        <name>Zn(2+)</name>
        <dbReference type="ChEBI" id="CHEBI:29105"/>
    </cofactor>
    <text evidence="21">Binds 1 divalent metal cation per subunit. Can use either Co(2+) or Zn(2+).</text>
</comment>
<evidence type="ECO:0000256" key="10">
    <source>
        <dbReference type="ARBA" id="ARBA00022741"/>
    </source>
</evidence>
<keyword evidence="25" id="KW-1185">Reference proteome</keyword>
<dbReference type="CDD" id="cd00464">
    <property type="entry name" value="SK"/>
    <property type="match status" value="1"/>
</dbReference>
<name>A0A4P6JSA2_KTERU</name>
<keyword evidence="18 21" id="KW-0170">Cobalt</keyword>
<dbReference type="GO" id="GO:0003856">
    <property type="term" value="F:3-dehydroquinate synthase activity"/>
    <property type="evidence" value="ECO:0007669"/>
    <property type="project" value="UniProtKB-UniRule"/>
</dbReference>
<dbReference type="FunFam" id="3.40.50.1970:FF:000007">
    <property type="entry name" value="Pentafunctional AROM polypeptide"/>
    <property type="match status" value="1"/>
</dbReference>
<comment type="function">
    <text evidence="20">Catalyzes the specific phosphorylation of the 3-hydroxyl group of shikimic acid using ATP as a cosubstrate.</text>
</comment>
<dbReference type="HAMAP" id="MF_00110">
    <property type="entry name" value="DHQ_synthase"/>
    <property type="match status" value="1"/>
</dbReference>
<evidence type="ECO:0000256" key="5">
    <source>
        <dbReference type="ARBA" id="ARBA00004842"/>
    </source>
</evidence>
<feature type="binding site" evidence="21">
    <location>
        <begin position="293"/>
        <end position="297"/>
    </location>
    <ligand>
        <name>NAD(+)</name>
        <dbReference type="ChEBI" id="CHEBI:57540"/>
    </ligand>
</feature>
<dbReference type="KEGG" id="kbs:EPA93_21360"/>
<evidence type="ECO:0000256" key="21">
    <source>
        <dbReference type="HAMAP-Rule" id="MF_00110"/>
    </source>
</evidence>
<dbReference type="InterPro" id="IPR056179">
    <property type="entry name" value="DHQS_C"/>
</dbReference>
<evidence type="ECO:0000256" key="1">
    <source>
        <dbReference type="ARBA" id="ARBA00001393"/>
    </source>
</evidence>
<evidence type="ECO:0000313" key="24">
    <source>
        <dbReference type="EMBL" id="QBD78408.1"/>
    </source>
</evidence>
<dbReference type="Proteomes" id="UP000290365">
    <property type="component" value="Chromosome"/>
</dbReference>
<comment type="cofactor">
    <cofactor evidence="20">
        <name>Mg(2+)</name>
        <dbReference type="ChEBI" id="CHEBI:18420"/>
    </cofactor>
    <text evidence="20">Binds 1 Mg(2+) ion per subunit.</text>
</comment>
<comment type="caution">
    <text evidence="21">Lacks conserved residue(s) required for the propagation of feature annotation.</text>
</comment>
<keyword evidence="16 21" id="KW-0456">Lyase</keyword>
<evidence type="ECO:0000256" key="16">
    <source>
        <dbReference type="ARBA" id="ARBA00023239"/>
    </source>
</evidence>
<gene>
    <name evidence="21" type="primary">aroB</name>
    <name evidence="20" type="synonym">aroK</name>
    <name evidence="24" type="ORF">EPA93_21360</name>
</gene>
<dbReference type="GO" id="GO:0004765">
    <property type="term" value="F:shikimate kinase activity"/>
    <property type="evidence" value="ECO:0007669"/>
    <property type="project" value="UniProtKB-UniRule"/>
</dbReference>
<dbReference type="Gene3D" id="3.40.50.1970">
    <property type="match status" value="1"/>
</dbReference>
<dbReference type="PRINTS" id="PR01100">
    <property type="entry name" value="SHIKIMTKNASE"/>
</dbReference>
<evidence type="ECO:0000256" key="20">
    <source>
        <dbReference type="HAMAP-Rule" id="MF_00109"/>
    </source>
</evidence>
<dbReference type="InterPro" id="IPR030960">
    <property type="entry name" value="DHQS/DOIS_N"/>
</dbReference>
<dbReference type="EC" id="4.2.3.4" evidence="21"/>
<dbReference type="InterPro" id="IPR027417">
    <property type="entry name" value="P-loop_NTPase"/>
</dbReference>
<accession>A0A4P6JSA2</accession>
<comment type="subunit">
    <text evidence="20">Monomer.</text>
</comment>
<keyword evidence="17" id="KW-0511">Multifunctional enzyme</keyword>
<comment type="similarity">
    <text evidence="21">Belongs to the sugar phosphate cyclases superfamily. Dehydroquinate synthase family.</text>
</comment>
<dbReference type="RefSeq" id="WP_129889461.1">
    <property type="nucleotide sequence ID" value="NZ_CP035758.1"/>
</dbReference>
<keyword evidence="14 21" id="KW-0520">NAD</keyword>
<dbReference type="PANTHER" id="PTHR43622:SF7">
    <property type="entry name" value="3-DEHYDROQUINATE SYNTHASE, CHLOROPLASTIC"/>
    <property type="match status" value="1"/>
</dbReference>
<feature type="binding site" evidence="20">
    <location>
        <begin position="11"/>
        <end position="16"/>
    </location>
    <ligand>
        <name>ATP</name>
        <dbReference type="ChEBI" id="CHEBI:30616"/>
    </ligand>
</feature>
<dbReference type="PROSITE" id="PS01128">
    <property type="entry name" value="SHIKIMATE_KINASE"/>
    <property type="match status" value="1"/>
</dbReference>
<dbReference type="EMBL" id="CP035758">
    <property type="protein sequence ID" value="QBD78408.1"/>
    <property type="molecule type" value="Genomic_DNA"/>
</dbReference>
<comment type="catalytic activity">
    <reaction evidence="19 20">
        <text>shikimate + ATP = 3-phosphoshikimate + ADP + H(+)</text>
        <dbReference type="Rhea" id="RHEA:13121"/>
        <dbReference type="ChEBI" id="CHEBI:15378"/>
        <dbReference type="ChEBI" id="CHEBI:30616"/>
        <dbReference type="ChEBI" id="CHEBI:36208"/>
        <dbReference type="ChEBI" id="CHEBI:145989"/>
        <dbReference type="ChEBI" id="CHEBI:456216"/>
        <dbReference type="EC" id="2.7.1.71"/>
    </reaction>
</comment>
<dbReference type="InterPro" id="IPR050071">
    <property type="entry name" value="Dehydroquinate_synthase"/>
</dbReference>
<dbReference type="CDD" id="cd08195">
    <property type="entry name" value="DHQS"/>
    <property type="match status" value="1"/>
</dbReference>
<dbReference type="Gene3D" id="3.40.50.300">
    <property type="entry name" value="P-loop containing nucleotide triphosphate hydrolases"/>
    <property type="match status" value="1"/>
</dbReference>
<evidence type="ECO:0000256" key="2">
    <source>
        <dbReference type="ARBA" id="ARBA00001911"/>
    </source>
</evidence>
<dbReference type="GO" id="GO:0008652">
    <property type="term" value="P:amino acid biosynthetic process"/>
    <property type="evidence" value="ECO:0007669"/>
    <property type="project" value="UniProtKB-KW"/>
</dbReference>
<comment type="subcellular location">
    <subcellularLocation>
        <location evidence="21">Cytoplasm</location>
    </subcellularLocation>
</comment>
<feature type="binding site" evidence="20">
    <location>
        <position position="80"/>
    </location>
    <ligand>
        <name>substrate</name>
    </ligand>
</feature>
<feature type="binding site" evidence="20">
    <location>
        <position position="33"/>
    </location>
    <ligand>
        <name>substrate</name>
    </ligand>
</feature>
<dbReference type="InterPro" id="IPR031322">
    <property type="entry name" value="Shikimate/glucono_kinase"/>
</dbReference>
<dbReference type="Pfam" id="PF01202">
    <property type="entry name" value="SKI"/>
    <property type="match status" value="1"/>
</dbReference>
<feature type="binding site" evidence="21">
    <location>
        <position position="455"/>
    </location>
    <ligand>
        <name>Zn(2+)</name>
        <dbReference type="ChEBI" id="CHEBI:29105"/>
    </ligand>
</feature>
<keyword evidence="7 21" id="KW-0028">Amino-acid biosynthesis</keyword>
<evidence type="ECO:0000256" key="14">
    <source>
        <dbReference type="ARBA" id="ARBA00023027"/>
    </source>
</evidence>
<evidence type="ECO:0000256" key="17">
    <source>
        <dbReference type="ARBA" id="ARBA00023268"/>
    </source>
</evidence>
<dbReference type="Pfam" id="PF01761">
    <property type="entry name" value="DHQ_synthase"/>
    <property type="match status" value="1"/>
</dbReference>
<dbReference type="GO" id="GO:0005737">
    <property type="term" value="C:cytoplasm"/>
    <property type="evidence" value="ECO:0007669"/>
    <property type="project" value="UniProtKB-SubCell"/>
</dbReference>
<keyword evidence="9 21" id="KW-0479">Metal-binding</keyword>
<evidence type="ECO:0000256" key="11">
    <source>
        <dbReference type="ARBA" id="ARBA00022777"/>
    </source>
</evidence>
<dbReference type="Pfam" id="PF24621">
    <property type="entry name" value="DHQS_C"/>
    <property type="match status" value="1"/>
</dbReference>
<evidence type="ECO:0000256" key="8">
    <source>
        <dbReference type="ARBA" id="ARBA00022679"/>
    </source>
</evidence>
<dbReference type="InterPro" id="IPR023000">
    <property type="entry name" value="Shikimate_kinase_CS"/>
</dbReference>
<feature type="binding site" evidence="21">
    <location>
        <position position="330"/>
    </location>
    <ligand>
        <name>NAD(+)</name>
        <dbReference type="ChEBI" id="CHEBI:57540"/>
    </ligand>
</feature>
<dbReference type="OrthoDB" id="9806583at2"/>
<dbReference type="GO" id="GO:0009423">
    <property type="term" value="P:chorismate biosynthetic process"/>
    <property type="evidence" value="ECO:0007669"/>
    <property type="project" value="UniProtKB-UniRule"/>
</dbReference>
<feature type="binding site" evidence="20">
    <location>
        <position position="129"/>
    </location>
    <ligand>
        <name>ATP</name>
        <dbReference type="ChEBI" id="CHEBI:30616"/>
    </ligand>
</feature>
<dbReference type="InterPro" id="IPR000623">
    <property type="entry name" value="Shikimate_kinase/TSH1"/>
</dbReference>
<feature type="domain" description="3-dehydroquinate synthase C-terminal" evidence="23">
    <location>
        <begin position="369"/>
        <end position="516"/>
    </location>
</feature>
<feature type="binding site" evidence="21">
    <location>
        <position position="339"/>
    </location>
    <ligand>
        <name>NAD(+)</name>
        <dbReference type="ChEBI" id="CHEBI:57540"/>
    </ligand>
</feature>
<dbReference type="GO" id="GO:0009073">
    <property type="term" value="P:aromatic amino acid family biosynthetic process"/>
    <property type="evidence" value="ECO:0007669"/>
    <property type="project" value="UniProtKB-KW"/>
</dbReference>
<feature type="binding site" evidence="21">
    <location>
        <begin position="317"/>
        <end position="318"/>
    </location>
    <ligand>
        <name>NAD(+)</name>
        <dbReference type="ChEBI" id="CHEBI:57540"/>
    </ligand>
</feature>
<evidence type="ECO:0000256" key="7">
    <source>
        <dbReference type="ARBA" id="ARBA00022605"/>
    </source>
</evidence>
<evidence type="ECO:0000256" key="3">
    <source>
        <dbReference type="ARBA" id="ARBA00001947"/>
    </source>
</evidence>
<dbReference type="GO" id="GO:0005524">
    <property type="term" value="F:ATP binding"/>
    <property type="evidence" value="ECO:0007669"/>
    <property type="project" value="UniProtKB-UniRule"/>
</dbReference>
<evidence type="ECO:0000259" key="22">
    <source>
        <dbReference type="Pfam" id="PF01761"/>
    </source>
</evidence>
<keyword evidence="20" id="KW-0460">Magnesium</keyword>
<dbReference type="InterPro" id="IPR016037">
    <property type="entry name" value="DHQ_synth_AroB"/>
</dbReference>
<comment type="function">
    <text evidence="21">Catalyzes the conversion of 3-deoxy-D-arabino-heptulosonate 7-phosphate (DAHP) to dehydroquinate (DHQ).</text>
</comment>
<evidence type="ECO:0000256" key="15">
    <source>
        <dbReference type="ARBA" id="ARBA00023141"/>
    </source>
</evidence>
<feature type="binding site" evidence="20">
    <location>
        <position position="15"/>
    </location>
    <ligand>
        <name>Mg(2+)</name>
        <dbReference type="ChEBI" id="CHEBI:18420"/>
    </ligand>
</feature>
<keyword evidence="15 21" id="KW-0057">Aromatic amino acid biosynthesis</keyword>
<feature type="binding site" evidence="21">
    <location>
        <position position="372"/>
    </location>
    <ligand>
        <name>Zn(2+)</name>
        <dbReference type="ChEBI" id="CHEBI:29105"/>
    </ligand>
</feature>
<dbReference type="EC" id="2.7.1.71" evidence="20"/>
<dbReference type="GO" id="GO:0000287">
    <property type="term" value="F:magnesium ion binding"/>
    <property type="evidence" value="ECO:0007669"/>
    <property type="project" value="UniProtKB-UniRule"/>
</dbReference>
<evidence type="ECO:0000256" key="9">
    <source>
        <dbReference type="ARBA" id="ARBA00022723"/>
    </source>
</evidence>
<proteinExistence type="inferred from homology"/>
<keyword evidence="6 21" id="KW-0963">Cytoplasm</keyword>
<comment type="cofactor">
    <cofactor evidence="2 21">
        <name>NAD(+)</name>
        <dbReference type="ChEBI" id="CHEBI:57540"/>
    </cofactor>
</comment>
<keyword evidence="11 20" id="KW-0418">Kinase</keyword>
<evidence type="ECO:0000256" key="4">
    <source>
        <dbReference type="ARBA" id="ARBA00004661"/>
    </source>
</evidence>
<feature type="domain" description="3-dehydroquinate synthase N-terminal" evidence="22">
    <location>
        <begin position="255"/>
        <end position="365"/>
    </location>
</feature>
<evidence type="ECO:0000256" key="12">
    <source>
        <dbReference type="ARBA" id="ARBA00022833"/>
    </source>
</evidence>
<dbReference type="SUPFAM" id="SSF56796">
    <property type="entry name" value="Dehydroquinate synthase-like"/>
    <property type="match status" value="1"/>
</dbReference>
<dbReference type="PANTHER" id="PTHR43622">
    <property type="entry name" value="3-DEHYDROQUINATE SYNTHASE"/>
    <property type="match status" value="1"/>
</dbReference>
<dbReference type="Gene3D" id="1.20.1090.10">
    <property type="entry name" value="Dehydroquinate synthase-like - alpha domain"/>
    <property type="match status" value="1"/>
</dbReference>
<protein>
    <recommendedName>
        <fullName evidence="20 21">Multifunctional fusion protein</fullName>
    </recommendedName>
    <domain>
        <recommendedName>
            <fullName evidence="20">Shikimate kinase</fullName>
            <shortName evidence="20">SK</shortName>
            <ecNumber evidence="20">2.7.1.71</ecNumber>
        </recommendedName>
    </domain>
    <domain>
        <recommendedName>
            <fullName evidence="21">3-dehydroquinate synthase</fullName>
            <shortName evidence="21">DHQS</shortName>
            <ecNumber evidence="21">4.2.3.4</ecNumber>
        </recommendedName>
    </domain>
</protein>
<keyword evidence="12 21" id="KW-0862">Zinc</keyword>
<comment type="similarity">
    <text evidence="20">Belongs to the shikimate kinase family.</text>
</comment>
<feature type="binding site" evidence="21">
    <location>
        <position position="438"/>
    </location>
    <ligand>
        <name>Zn(2+)</name>
        <dbReference type="ChEBI" id="CHEBI:29105"/>
    </ligand>
</feature>
<sequence>MQHVFLIGLSGSGKSTVGSLLAQKLGKPLLDIDMLIEEECGERIPTIFTRYGEDYFRTCESRVLLKATQMAQGAVIATGGGVVVRSENRALMKASGIRVFLHVEPEVALVRLQEQQRMAQVHGNKPEERPLLSGPDPLARLQQLLAIRMPWYEEAELVCRTQGKSAEQVVQEIVAMLNKIDESADGAPMVRRVQLGPDSYDAIVEWGGIGRLATYLKRLQLPPRIFMVTDSNIHDLYVPGLITQLTDAGFEPHVYTIPAGEASKSQQQLNALYDWLIEQYAERREAIIALGGGVVGDLVGYVAATYLRGVPLVQIPTSLLAQVDSAIGGKCGINHPKGKNLIGAFYHPRLMLADPAVLLTLPARQRIEGWAEIVKYGIILDAELFALLEKHVDVLHDFNHSPTALLCQIIARCIDLKVTVIEEDEREQGRRAILNYGHTIGHALENVSGYGEWLHGEAVSLGMVAAAQLAQEAGMFSAAEAIRQNTLLAKLGLPTAYRGDVQARDILAKIQLDKKVVGKRVRWVMPRHIGEVVVTPMPDEIVQRVVTTFFAEKR</sequence>
<comment type="pathway">
    <text evidence="5 20">Metabolic intermediate biosynthesis; chorismate biosynthesis; chorismate from D-erythrose 4-phosphate and phosphoenolpyruvate: step 5/7.</text>
</comment>
<evidence type="ECO:0000256" key="19">
    <source>
        <dbReference type="ARBA" id="ARBA00048567"/>
    </source>
</evidence>
<evidence type="ECO:0000256" key="13">
    <source>
        <dbReference type="ARBA" id="ARBA00022840"/>
    </source>
</evidence>
<keyword evidence="8 20" id="KW-0808">Transferase</keyword>
<evidence type="ECO:0000313" key="25">
    <source>
        <dbReference type="Proteomes" id="UP000290365"/>
    </source>
</evidence>
<feature type="binding site" evidence="20">
    <location>
        <position position="57"/>
    </location>
    <ligand>
        <name>substrate</name>
    </ligand>
</feature>
<reference evidence="24 25" key="1">
    <citation type="submission" date="2019-01" db="EMBL/GenBank/DDBJ databases">
        <title>Ktedonosporobacter rubrisoli SCAWS-G2.</title>
        <authorList>
            <person name="Huang Y."/>
            <person name="Yan B."/>
        </authorList>
    </citation>
    <scope>NUCLEOTIDE SEQUENCE [LARGE SCALE GENOMIC DNA]</scope>
    <source>
        <strain evidence="24 25">SCAWS-G2</strain>
    </source>
</reference>
<dbReference type="HAMAP" id="MF_00109">
    <property type="entry name" value="Shikimate_kinase"/>
    <property type="match status" value="1"/>
</dbReference>
<evidence type="ECO:0000256" key="18">
    <source>
        <dbReference type="ARBA" id="ARBA00023285"/>
    </source>
</evidence>
<evidence type="ECO:0000256" key="6">
    <source>
        <dbReference type="ARBA" id="ARBA00022490"/>
    </source>
</evidence>
<comment type="catalytic activity">
    <reaction evidence="1 21">
        <text>7-phospho-2-dehydro-3-deoxy-D-arabino-heptonate = 3-dehydroquinate + phosphate</text>
        <dbReference type="Rhea" id="RHEA:21968"/>
        <dbReference type="ChEBI" id="CHEBI:32364"/>
        <dbReference type="ChEBI" id="CHEBI:43474"/>
        <dbReference type="ChEBI" id="CHEBI:58394"/>
        <dbReference type="EC" id="4.2.3.4"/>
    </reaction>
</comment>
<comment type="cofactor">
    <cofactor evidence="3">
        <name>Zn(2+)</name>
        <dbReference type="ChEBI" id="CHEBI:29105"/>
    </cofactor>
</comment>
<comment type="pathway">
    <text evidence="4 21">Metabolic intermediate biosynthesis; chorismate biosynthesis; chorismate from D-erythrose 4-phosphate and phosphoenolpyruvate: step 2/7.</text>
</comment>
<feature type="binding site" evidence="20">
    <location>
        <position position="148"/>
    </location>
    <ligand>
        <name>substrate</name>
    </ligand>
</feature>
<dbReference type="AlphaFoldDB" id="A0A4P6JSA2"/>
<keyword evidence="10 21" id="KW-0547">Nucleotide-binding</keyword>
<dbReference type="UniPathway" id="UPA00053">
    <property type="reaction ID" value="UER00085"/>
</dbReference>
<keyword evidence="13 20" id="KW-0067">ATP-binding</keyword>
<organism evidence="24 25">
    <name type="scientific">Ktedonosporobacter rubrisoli</name>
    <dbReference type="NCBI Taxonomy" id="2509675"/>
    <lineage>
        <taxon>Bacteria</taxon>
        <taxon>Bacillati</taxon>
        <taxon>Chloroflexota</taxon>
        <taxon>Ktedonobacteria</taxon>
        <taxon>Ktedonobacterales</taxon>
        <taxon>Ktedonosporobacteraceae</taxon>
        <taxon>Ktedonosporobacter</taxon>
    </lineage>
</organism>